<evidence type="ECO:0000256" key="2">
    <source>
        <dbReference type="SAM" id="Phobius"/>
    </source>
</evidence>
<dbReference type="PANTHER" id="PTHR44360">
    <property type="entry name" value="DNAJ HOMOLOG SUBFAMILY B MEMBER 9"/>
    <property type="match status" value="1"/>
</dbReference>
<comment type="caution">
    <text evidence="4">The sequence shown here is derived from an EMBL/GenBank/DDBJ whole genome shotgun (WGS) entry which is preliminary data.</text>
</comment>
<evidence type="ECO:0000313" key="4">
    <source>
        <dbReference type="EMBL" id="MPM03986.1"/>
    </source>
</evidence>
<evidence type="ECO:0000256" key="1">
    <source>
        <dbReference type="ARBA" id="ARBA00023186"/>
    </source>
</evidence>
<protein>
    <submittedName>
        <fullName evidence="4">Chaperone protein DnaJ</fullName>
    </submittedName>
</protein>
<dbReference type="GO" id="GO:0036503">
    <property type="term" value="P:ERAD pathway"/>
    <property type="evidence" value="ECO:0007669"/>
    <property type="project" value="TreeGrafter"/>
</dbReference>
<dbReference type="InterPro" id="IPR001623">
    <property type="entry name" value="DnaJ_domain"/>
</dbReference>
<dbReference type="SMART" id="SM00271">
    <property type="entry name" value="DnaJ"/>
    <property type="match status" value="1"/>
</dbReference>
<dbReference type="SUPFAM" id="SSF46565">
    <property type="entry name" value="Chaperone J-domain"/>
    <property type="match status" value="1"/>
</dbReference>
<feature type="domain" description="J" evidence="3">
    <location>
        <begin position="3"/>
        <end position="91"/>
    </location>
</feature>
<gene>
    <name evidence="4" type="primary">dnaJ_27</name>
    <name evidence="4" type="ORF">SDC9_50253</name>
</gene>
<feature type="transmembrane region" description="Helical" evidence="2">
    <location>
        <begin position="109"/>
        <end position="127"/>
    </location>
</feature>
<organism evidence="4">
    <name type="scientific">bioreactor metagenome</name>
    <dbReference type="NCBI Taxonomy" id="1076179"/>
    <lineage>
        <taxon>unclassified sequences</taxon>
        <taxon>metagenomes</taxon>
        <taxon>ecological metagenomes</taxon>
    </lineage>
</organism>
<accession>A0A644WJC9</accession>
<dbReference type="GO" id="GO:0051087">
    <property type="term" value="F:protein-folding chaperone binding"/>
    <property type="evidence" value="ECO:0007669"/>
    <property type="project" value="TreeGrafter"/>
</dbReference>
<dbReference type="PANTHER" id="PTHR44360:SF1">
    <property type="entry name" value="DNAJ HOMOLOG SUBFAMILY B MEMBER 9"/>
    <property type="match status" value="1"/>
</dbReference>
<reference evidence="4" key="1">
    <citation type="submission" date="2019-08" db="EMBL/GenBank/DDBJ databases">
        <authorList>
            <person name="Kucharzyk K."/>
            <person name="Murdoch R.W."/>
            <person name="Higgins S."/>
            <person name="Loffler F."/>
        </authorList>
    </citation>
    <scope>NUCLEOTIDE SEQUENCE</scope>
</reference>
<keyword evidence="2" id="KW-1133">Transmembrane helix</keyword>
<keyword evidence="2" id="KW-0472">Membrane</keyword>
<dbReference type="EMBL" id="VSSQ01000999">
    <property type="protein sequence ID" value="MPM03986.1"/>
    <property type="molecule type" value="Genomic_DNA"/>
</dbReference>
<dbReference type="CDD" id="cd06257">
    <property type="entry name" value="DnaJ"/>
    <property type="match status" value="1"/>
</dbReference>
<keyword evidence="1" id="KW-0143">Chaperone</keyword>
<dbReference type="InterPro" id="IPR051948">
    <property type="entry name" value="Hsp70_co-chaperone_J-domain"/>
</dbReference>
<dbReference type="PRINTS" id="PR00625">
    <property type="entry name" value="JDOMAIN"/>
</dbReference>
<dbReference type="GO" id="GO:0051787">
    <property type="term" value="F:misfolded protein binding"/>
    <property type="evidence" value="ECO:0007669"/>
    <property type="project" value="TreeGrafter"/>
</dbReference>
<dbReference type="InterPro" id="IPR036869">
    <property type="entry name" value="J_dom_sf"/>
</dbReference>
<dbReference type="Pfam" id="PF00226">
    <property type="entry name" value="DnaJ"/>
    <property type="match status" value="1"/>
</dbReference>
<evidence type="ECO:0000259" key="3">
    <source>
        <dbReference type="PROSITE" id="PS50076"/>
    </source>
</evidence>
<feature type="transmembrane region" description="Helical" evidence="2">
    <location>
        <begin position="201"/>
        <end position="218"/>
    </location>
</feature>
<dbReference type="AlphaFoldDB" id="A0A644WJC9"/>
<sequence>MSEYYRILGVPENATAEQIKKAYRMLARKYHPDMNPAQDAAENFIRITEAYEILIGERKPPQTKSAPQWSARDIARERAKAYARMRYAEFRRRSDAFDIPMHSLLWPRWVNYFFIVFALFFITDSILPKNTIKCDFRIKHYKYFDACGKVYHLADPHTTVEGQPTGDIVYLRVTPIVGFASSYYIEGDNQNGFLHIQDSPTEYIAAMYVLLVLSVLVLRNKTKKFENKLLIKFGMCIVFVAYLFVYFIWR</sequence>
<name>A0A644WJC9_9ZZZZ</name>
<feature type="transmembrane region" description="Helical" evidence="2">
    <location>
        <begin position="230"/>
        <end position="249"/>
    </location>
</feature>
<proteinExistence type="predicted"/>
<dbReference type="Gene3D" id="1.10.287.110">
    <property type="entry name" value="DnaJ domain"/>
    <property type="match status" value="1"/>
</dbReference>
<keyword evidence="2" id="KW-0812">Transmembrane</keyword>
<dbReference type="GO" id="GO:0005783">
    <property type="term" value="C:endoplasmic reticulum"/>
    <property type="evidence" value="ECO:0007669"/>
    <property type="project" value="TreeGrafter"/>
</dbReference>
<dbReference type="PROSITE" id="PS50076">
    <property type="entry name" value="DNAJ_2"/>
    <property type="match status" value="1"/>
</dbReference>